<feature type="compositionally biased region" description="Basic and acidic residues" evidence="6">
    <location>
        <begin position="8"/>
        <end position="18"/>
    </location>
</feature>
<evidence type="ECO:0000259" key="7">
    <source>
        <dbReference type="Pfam" id="PF04082"/>
    </source>
</evidence>
<evidence type="ECO:0000256" key="2">
    <source>
        <dbReference type="ARBA" id="ARBA00023015"/>
    </source>
</evidence>
<dbReference type="CDD" id="cd12148">
    <property type="entry name" value="fungal_TF_MHR"/>
    <property type="match status" value="1"/>
</dbReference>
<keyword evidence="2" id="KW-0805">Transcription regulation</keyword>
<evidence type="ECO:0000256" key="6">
    <source>
        <dbReference type="SAM" id="MobiDB-lite"/>
    </source>
</evidence>
<reference evidence="8" key="1">
    <citation type="submission" date="2022-09" db="EMBL/GenBank/DDBJ databases">
        <title>Fusarium specimens isolated from Avocado Roots.</title>
        <authorList>
            <person name="Stajich J."/>
            <person name="Roper C."/>
            <person name="Heimlech-Rivalta G."/>
        </authorList>
    </citation>
    <scope>NUCLEOTIDE SEQUENCE</scope>
    <source>
        <strain evidence="8">CF00136</strain>
    </source>
</reference>
<name>A0A9W8VDT9_9HYPO</name>
<evidence type="ECO:0000256" key="1">
    <source>
        <dbReference type="ARBA" id="ARBA00004123"/>
    </source>
</evidence>
<dbReference type="PANTHER" id="PTHR31845:SF19">
    <property type="entry name" value="TRANSCRIPTION FACTOR DOMAIN-CONTAINING PROTEIN"/>
    <property type="match status" value="1"/>
</dbReference>
<keyword evidence="5" id="KW-0539">Nucleus</keyword>
<feature type="compositionally biased region" description="Basic and acidic residues" evidence="6">
    <location>
        <begin position="45"/>
        <end position="55"/>
    </location>
</feature>
<evidence type="ECO:0000256" key="4">
    <source>
        <dbReference type="ARBA" id="ARBA00023163"/>
    </source>
</evidence>
<dbReference type="GO" id="GO:0008270">
    <property type="term" value="F:zinc ion binding"/>
    <property type="evidence" value="ECO:0007669"/>
    <property type="project" value="InterPro"/>
</dbReference>
<feature type="region of interest" description="Disordered" evidence="6">
    <location>
        <begin position="1"/>
        <end position="64"/>
    </location>
</feature>
<protein>
    <recommendedName>
        <fullName evidence="7">Xylanolytic transcriptional activator regulatory domain-containing protein</fullName>
    </recommendedName>
</protein>
<dbReference type="AlphaFoldDB" id="A0A9W8VDT9"/>
<evidence type="ECO:0000313" key="8">
    <source>
        <dbReference type="EMBL" id="KAJ4258823.1"/>
    </source>
</evidence>
<dbReference type="PANTHER" id="PTHR31845">
    <property type="entry name" value="FINGER DOMAIN PROTEIN, PUTATIVE-RELATED"/>
    <property type="match status" value="1"/>
</dbReference>
<evidence type="ECO:0000313" key="9">
    <source>
        <dbReference type="Proteomes" id="UP001152049"/>
    </source>
</evidence>
<comment type="caution">
    <text evidence="8">The sequence shown here is derived from an EMBL/GenBank/DDBJ whole genome shotgun (WGS) entry which is preliminary data.</text>
</comment>
<dbReference type="GO" id="GO:0006351">
    <property type="term" value="P:DNA-templated transcription"/>
    <property type="evidence" value="ECO:0007669"/>
    <property type="project" value="InterPro"/>
</dbReference>
<keyword evidence="9" id="KW-1185">Reference proteome</keyword>
<dbReference type="GO" id="GO:0005634">
    <property type="term" value="C:nucleus"/>
    <property type="evidence" value="ECO:0007669"/>
    <property type="project" value="UniProtKB-SubCell"/>
</dbReference>
<sequence length="758" mass="82747">MCLFNLFSKEEDTKHDLPPSRPAHLGRRTPEATSRLHGSKFASDSSRRSSSDKDNGGYGHGYSSGNGSLSVGGPHGGGLYGGVNGGVYSGVSGGANGGVNGGVYGGVSGTSHGGGLAPAGGYGSSPGGGKPDTVNKLLARIEESGRRKEVVAALMDSNPPSPNVTASSTRSPWPQSQAANLPFDHSRSTNCGSSGMPTQTNSPTQDGNQEAESLVSPLHIVTAAIAANTEPRCEKLGSQASLHAGRIAAMAPIKERLSKYFASHRAQKKDWEILAAQSVNSSFKLERGTCDPISSRLIDNNDASLYFQLFFQLRNPVIGLMDSTLHTPEYVYSTSFTLFSVICALGCAVSVRPRDRVIYPVLISLADGNLRWSIAAAVKSLATIQAIINMQYWAPICPRQADDPYWLFVSHAVQLAREIGINRPEIISEYVNVESQNASSEFKDRCLRNYERTWFYTFIADKGFGIVTGRSQGVGWREMPRYASEWWKRSMTEPTDRMISGMVEIRGLLIQAMEKRRRIQSTPKSILEWQKEAYDTLTRIRNDRCEPDDLPSARCLPILAFYMDHSLLVLNAQALKDMTAADDSVVSTAVLTVVRTTTQVASRVLDLLLADRTMTELLLGFQNNQYIMICHAITEILRAIKRGGLTSEETSPAVEKVLAIPQFLDRVVQLLPSSSAGHLYLDLARFFACQVEALITASDVQTVRETIDSGMFSDDWFKTVDSGLPDAATFLDMGYLGLEQPTTSFTDFQDNNSFNYSM</sequence>
<proteinExistence type="predicted"/>
<keyword evidence="4" id="KW-0804">Transcription</keyword>
<feature type="compositionally biased region" description="Polar residues" evidence="6">
    <location>
        <begin position="188"/>
        <end position="211"/>
    </location>
</feature>
<feature type="compositionally biased region" description="Polar residues" evidence="6">
    <location>
        <begin position="163"/>
        <end position="179"/>
    </location>
</feature>
<gene>
    <name evidence="8" type="ORF">NW762_007910</name>
</gene>
<dbReference type="InterPro" id="IPR051089">
    <property type="entry name" value="prtT"/>
</dbReference>
<evidence type="ECO:0000256" key="5">
    <source>
        <dbReference type="ARBA" id="ARBA00023242"/>
    </source>
</evidence>
<dbReference type="Proteomes" id="UP001152049">
    <property type="component" value="Unassembled WGS sequence"/>
</dbReference>
<evidence type="ECO:0000256" key="3">
    <source>
        <dbReference type="ARBA" id="ARBA00023125"/>
    </source>
</evidence>
<keyword evidence="3" id="KW-0238">DNA-binding</keyword>
<accession>A0A9W8VDT9</accession>
<dbReference type="OrthoDB" id="3163292at2759"/>
<feature type="region of interest" description="Disordered" evidence="6">
    <location>
        <begin position="154"/>
        <end position="211"/>
    </location>
</feature>
<dbReference type="EMBL" id="JAOQAZ010000015">
    <property type="protein sequence ID" value="KAJ4258823.1"/>
    <property type="molecule type" value="Genomic_DNA"/>
</dbReference>
<feature type="domain" description="Xylanolytic transcriptional activator regulatory" evidence="7">
    <location>
        <begin position="310"/>
        <end position="470"/>
    </location>
</feature>
<organism evidence="8 9">
    <name type="scientific">Fusarium torreyae</name>
    <dbReference type="NCBI Taxonomy" id="1237075"/>
    <lineage>
        <taxon>Eukaryota</taxon>
        <taxon>Fungi</taxon>
        <taxon>Dikarya</taxon>
        <taxon>Ascomycota</taxon>
        <taxon>Pezizomycotina</taxon>
        <taxon>Sordariomycetes</taxon>
        <taxon>Hypocreomycetidae</taxon>
        <taxon>Hypocreales</taxon>
        <taxon>Nectriaceae</taxon>
        <taxon>Fusarium</taxon>
    </lineage>
</organism>
<dbReference type="GO" id="GO:0000981">
    <property type="term" value="F:DNA-binding transcription factor activity, RNA polymerase II-specific"/>
    <property type="evidence" value="ECO:0007669"/>
    <property type="project" value="TreeGrafter"/>
</dbReference>
<comment type="subcellular location">
    <subcellularLocation>
        <location evidence="1">Nucleus</location>
    </subcellularLocation>
</comment>
<dbReference type="InterPro" id="IPR007219">
    <property type="entry name" value="XnlR_reg_dom"/>
</dbReference>
<dbReference type="Pfam" id="PF04082">
    <property type="entry name" value="Fungal_trans"/>
    <property type="match status" value="1"/>
</dbReference>
<dbReference type="GO" id="GO:0000976">
    <property type="term" value="F:transcription cis-regulatory region binding"/>
    <property type="evidence" value="ECO:0007669"/>
    <property type="project" value="TreeGrafter"/>
</dbReference>